<dbReference type="PANTHER" id="PTHR47014:SF2">
    <property type="entry name" value="PLECKSTRIN HOMOLOGY DOMAIN-CONTAINING FAMILY S MEMBER 1 ISOFORM X1"/>
    <property type="match status" value="1"/>
</dbReference>
<feature type="compositionally biased region" description="Polar residues" evidence="1">
    <location>
        <begin position="227"/>
        <end position="237"/>
    </location>
</feature>
<proteinExistence type="predicted"/>
<accession>A0A8J1LB28</accession>
<evidence type="ECO:0000313" key="4">
    <source>
        <dbReference type="RefSeq" id="XP_041426738.1"/>
    </source>
</evidence>
<dbReference type="InterPro" id="IPR042986">
    <property type="entry name" value="PLEKHS1"/>
</dbReference>
<dbReference type="Proteomes" id="UP000186698">
    <property type="component" value="Chromosome 7S"/>
</dbReference>
<dbReference type="Gene3D" id="2.30.29.30">
    <property type="entry name" value="Pleckstrin-homology domain (PH domain)/Phosphotyrosine-binding domain (PTB)"/>
    <property type="match status" value="1"/>
</dbReference>
<feature type="domain" description="PH" evidence="2">
    <location>
        <begin position="14"/>
        <end position="128"/>
    </location>
</feature>
<keyword evidence="3" id="KW-1185">Reference proteome</keyword>
<dbReference type="KEGG" id="xla:121396188"/>
<dbReference type="InterPro" id="IPR001849">
    <property type="entry name" value="PH_domain"/>
</dbReference>
<dbReference type="OrthoDB" id="9900190at2759"/>
<evidence type="ECO:0000259" key="2">
    <source>
        <dbReference type="PROSITE" id="PS50003"/>
    </source>
</evidence>
<dbReference type="SMART" id="SM00233">
    <property type="entry name" value="PH"/>
    <property type="match status" value="1"/>
</dbReference>
<dbReference type="GeneID" id="121396188"/>
<dbReference type="AlphaFoldDB" id="A0A8J1LB28"/>
<dbReference type="RefSeq" id="XP_041426738.1">
    <property type="nucleotide sequence ID" value="XM_041570804.1"/>
</dbReference>
<reference evidence="4" key="1">
    <citation type="submission" date="2025-08" db="UniProtKB">
        <authorList>
            <consortium name="RefSeq"/>
        </authorList>
    </citation>
    <scope>IDENTIFICATION</scope>
    <source>
        <strain evidence="4">J_2021</strain>
        <tissue evidence="4">Erythrocytes</tissue>
    </source>
</reference>
<organism evidence="3 4">
    <name type="scientific">Xenopus laevis</name>
    <name type="common">African clawed frog</name>
    <dbReference type="NCBI Taxonomy" id="8355"/>
    <lineage>
        <taxon>Eukaryota</taxon>
        <taxon>Metazoa</taxon>
        <taxon>Chordata</taxon>
        <taxon>Craniata</taxon>
        <taxon>Vertebrata</taxon>
        <taxon>Euteleostomi</taxon>
        <taxon>Amphibia</taxon>
        <taxon>Batrachia</taxon>
        <taxon>Anura</taxon>
        <taxon>Pipoidea</taxon>
        <taxon>Pipidae</taxon>
        <taxon>Xenopodinae</taxon>
        <taxon>Xenopus</taxon>
        <taxon>Xenopus</taxon>
    </lineage>
</organism>
<sequence length="370" mass="43159">MMQSVRPRVTQEETVLYQGYATKSPPKMFLNKWKERYFILWTNSEQVCNLVYYETNKARKKKGEIPVSEIIDVKKGNDVAKISSIIKMHLCPPENVLEITTKSRKYYLITNHREETEALYTQLVRQRPQPQQPQQEASLSIPIPETNEARHPPALPNPHNLWASSQTQRIQWQQDFKQDRPITYPNTKTKKSTGHRNKKYHSTPEHFQHPTLDTLFSMLSMFQNPANTVSAAQSNSESEGEWDPRENSEQDSGEQLPLKNEKPKRTLQRNTFRKITVKMSTEELKKYFDVGKCLHVREWKPPEDTSFHLKKGDLIFCINGFRLESRKMLFYLLNCCTEKEVMLTLIRVEPHFHTMGCSCTSPGANDEALN</sequence>
<feature type="region of interest" description="Disordered" evidence="1">
    <location>
        <begin position="227"/>
        <end position="267"/>
    </location>
</feature>
<dbReference type="PROSITE" id="PS50003">
    <property type="entry name" value="PH_DOMAIN"/>
    <property type="match status" value="1"/>
</dbReference>
<protein>
    <submittedName>
        <fullName evidence="4">Uncharacterized protein LOC121396188</fullName>
    </submittedName>
</protein>
<feature type="region of interest" description="Disordered" evidence="1">
    <location>
        <begin position="175"/>
        <end position="207"/>
    </location>
</feature>
<dbReference type="Pfam" id="PF00169">
    <property type="entry name" value="PH"/>
    <property type="match status" value="1"/>
</dbReference>
<feature type="compositionally biased region" description="Basic residues" evidence="1">
    <location>
        <begin position="188"/>
        <end position="201"/>
    </location>
</feature>
<dbReference type="InterPro" id="IPR011993">
    <property type="entry name" value="PH-like_dom_sf"/>
</dbReference>
<dbReference type="SUPFAM" id="SSF50729">
    <property type="entry name" value="PH domain-like"/>
    <property type="match status" value="1"/>
</dbReference>
<name>A0A8J1LB28_XENLA</name>
<evidence type="ECO:0000256" key="1">
    <source>
        <dbReference type="SAM" id="MobiDB-lite"/>
    </source>
</evidence>
<dbReference type="PANTHER" id="PTHR47014">
    <property type="entry name" value="PLECKSTRIN HOMOLOGY DOMAIN-CONTAINING FAMILY S MEMBER 1"/>
    <property type="match status" value="1"/>
</dbReference>
<gene>
    <name evidence="4" type="primary">LOC121396188</name>
</gene>
<evidence type="ECO:0000313" key="3">
    <source>
        <dbReference type="Proteomes" id="UP000186698"/>
    </source>
</evidence>